<organism evidence="6 7">
    <name type="scientific">Brucella intermedia 229E</name>
    <dbReference type="NCBI Taxonomy" id="1337887"/>
    <lineage>
        <taxon>Bacteria</taxon>
        <taxon>Pseudomonadati</taxon>
        <taxon>Pseudomonadota</taxon>
        <taxon>Alphaproteobacteria</taxon>
        <taxon>Hyphomicrobiales</taxon>
        <taxon>Brucellaceae</taxon>
        <taxon>Brucella/Ochrobactrum group</taxon>
        <taxon>Brucella</taxon>
    </lineage>
</organism>
<accession>U4VC08</accession>
<dbReference type="InterPro" id="IPR005950">
    <property type="entry name" value="ModA"/>
</dbReference>
<dbReference type="AlphaFoldDB" id="U4VC08"/>
<evidence type="ECO:0000256" key="5">
    <source>
        <dbReference type="ARBA" id="ARBA00062515"/>
    </source>
</evidence>
<dbReference type="Pfam" id="PF13531">
    <property type="entry name" value="SBP_bac_11"/>
    <property type="match status" value="1"/>
</dbReference>
<comment type="caution">
    <text evidence="6">The sequence shown here is derived from an EMBL/GenBank/DDBJ whole genome shotgun (WGS) entry which is preliminary data.</text>
</comment>
<comment type="subunit">
    <text evidence="5">The complex is composed of two ATP-binding proteins (ModC), two transmembrane proteins (ModB) and a solute-binding protein (ModA).</text>
</comment>
<protein>
    <submittedName>
        <fullName evidence="6">Molybdate ABC transporter substrate-binding protein</fullName>
    </submittedName>
</protein>
<dbReference type="GO" id="GO:0015689">
    <property type="term" value="P:molybdate ion transport"/>
    <property type="evidence" value="ECO:0007669"/>
    <property type="project" value="InterPro"/>
</dbReference>
<keyword evidence="4" id="KW-0732">Signal</keyword>
<dbReference type="PATRIC" id="fig|1337887.3.peg.4649"/>
<dbReference type="PANTHER" id="PTHR30632">
    <property type="entry name" value="MOLYBDATE-BINDING PERIPLASMIC PROTEIN"/>
    <property type="match status" value="1"/>
</dbReference>
<dbReference type="EMBL" id="ASXJ01000335">
    <property type="protein sequence ID" value="ERM00216.1"/>
    <property type="molecule type" value="Genomic_DNA"/>
</dbReference>
<dbReference type="Proteomes" id="UP000016842">
    <property type="component" value="Unassembled WGS sequence"/>
</dbReference>
<comment type="similarity">
    <text evidence="1">Belongs to the bacterial solute-binding protein ModA family.</text>
</comment>
<gene>
    <name evidence="6" type="ORF">Q644_06255</name>
</gene>
<evidence type="ECO:0000256" key="4">
    <source>
        <dbReference type="ARBA" id="ARBA00022729"/>
    </source>
</evidence>
<evidence type="ECO:0000256" key="2">
    <source>
        <dbReference type="ARBA" id="ARBA00022505"/>
    </source>
</evidence>
<evidence type="ECO:0000313" key="7">
    <source>
        <dbReference type="Proteomes" id="UP000016842"/>
    </source>
</evidence>
<dbReference type="GO" id="GO:0046872">
    <property type="term" value="F:metal ion binding"/>
    <property type="evidence" value="ECO:0007669"/>
    <property type="project" value="UniProtKB-KW"/>
</dbReference>
<sequence length="352" mass="37795">MAFCGNDLLPHMPAWGWSNRFHRIMVALVPERSEFVTEFWAAFAWTPVHQGFDGIRVAFASITPIIASQGMEISHVRTETAPVLRRMMVCLLLQVIWRIFVKKLIAAFLITVAAGAASVAHAAEKVTVFAAASMKDVIEEAARQMKARDGTEVVASFASSSVLAKQIEQGAPAQIFISADLDWMDYVEKAGAIDKASRKVIAGNALVIATQKDTPKGEAKELLSGGRFAMGDPSNVPAGKYGKAALEKLDIWKDVEKNAVFAENVRVALQYVSRGEVGAAIVYASDRAAAPGLVEAYRFPADSHAPILYPPAALVAKNETDAARAFLAFLESDAGQAIIKDKGFVGASEAAE</sequence>
<keyword evidence="3" id="KW-0479">Metal-binding</keyword>
<dbReference type="GO" id="GO:0030973">
    <property type="term" value="F:molybdate ion binding"/>
    <property type="evidence" value="ECO:0007669"/>
    <property type="project" value="TreeGrafter"/>
</dbReference>
<reference evidence="6 7" key="1">
    <citation type="journal article" date="2014" name="FEMS Microbiol. Lett.">
        <title>Genome sequencing analysis reveals virulence-related gene content of Ochrobactrum intermedium strain 229E, a urease-positive strain isolated from the human gastric niche.</title>
        <authorList>
            <person name="Kulkarni G.J."/>
            <person name="Shetty S."/>
            <person name="Dharne M.S."/>
            <person name="Shouche Y.S."/>
        </authorList>
    </citation>
    <scope>NUCLEOTIDE SEQUENCE [LARGE SCALE GENOMIC DNA]</scope>
    <source>
        <strain evidence="6 7">229E</strain>
    </source>
</reference>
<dbReference type="InterPro" id="IPR050682">
    <property type="entry name" value="ModA/WtpA"/>
</dbReference>
<dbReference type="Gene3D" id="3.40.190.10">
    <property type="entry name" value="Periplasmic binding protein-like II"/>
    <property type="match status" value="2"/>
</dbReference>
<name>U4VC08_9HYPH</name>
<dbReference type="PANTHER" id="PTHR30632:SF0">
    <property type="entry name" value="SULFATE-BINDING PROTEIN"/>
    <property type="match status" value="1"/>
</dbReference>
<keyword evidence="2" id="KW-0500">Molybdenum</keyword>
<dbReference type="FunFam" id="3.40.190.10:FF:000035">
    <property type="entry name" value="Molybdate ABC transporter substrate-binding protein"/>
    <property type="match status" value="1"/>
</dbReference>
<evidence type="ECO:0000256" key="1">
    <source>
        <dbReference type="ARBA" id="ARBA00009175"/>
    </source>
</evidence>
<dbReference type="GO" id="GO:1901359">
    <property type="term" value="F:tungstate binding"/>
    <property type="evidence" value="ECO:0007669"/>
    <property type="project" value="UniProtKB-ARBA"/>
</dbReference>
<evidence type="ECO:0000313" key="6">
    <source>
        <dbReference type="EMBL" id="ERM00216.1"/>
    </source>
</evidence>
<dbReference type="NCBIfam" id="TIGR01256">
    <property type="entry name" value="modA"/>
    <property type="match status" value="1"/>
</dbReference>
<proteinExistence type="inferred from homology"/>
<dbReference type="SUPFAM" id="SSF53850">
    <property type="entry name" value="Periplasmic binding protein-like II"/>
    <property type="match status" value="1"/>
</dbReference>
<evidence type="ECO:0000256" key="3">
    <source>
        <dbReference type="ARBA" id="ARBA00022723"/>
    </source>
</evidence>